<reference evidence="2 3" key="1">
    <citation type="submission" date="2019-10" db="EMBL/GenBank/DDBJ databases">
        <authorList>
            <person name="Palmer J.M."/>
        </authorList>
    </citation>
    <scope>NUCLEOTIDE SEQUENCE [LARGE SCALE GENOMIC DNA]</scope>
    <source>
        <strain evidence="2 3">TWF696</strain>
    </source>
</reference>
<dbReference type="Pfam" id="PF11807">
    <property type="entry name" value="UstYa"/>
    <property type="match status" value="1"/>
</dbReference>
<evidence type="ECO:0008006" key="4">
    <source>
        <dbReference type="Google" id="ProtNLM"/>
    </source>
</evidence>
<sequence length="337" mass="38272">MIDTMNIFTTQHARKYNSLPCRRPFDLDVDTDTDSEKTLLGYSPVGKDDLSVTDTDSTVSECSSLRKPWRTLSLQTCVTLLNISLFIGSGFCYYQTFYATHGPNDELRAVSYYSPLLDIIDVPIRTEQINGSLFPGPNPSIYRLPPSPEVDAAWEAVAEVISFPITSDAVRKLGKDPSMAVRLPESLGFPPDMHIALLDTAHHIHCLNALRKAVYSDYYRDKGKKSNTNRLHWVHLSHCAGVLLQNLMCQATLDVVTLNWVETQRRPFPDFSVNKQCRDYSVLQRWQQENRISEEVLNKIVRVMEKEGYVEVPSPVLNMTAAFEDAATPWNFDWTSM</sequence>
<evidence type="ECO:0000313" key="2">
    <source>
        <dbReference type="EMBL" id="KAK6354997.1"/>
    </source>
</evidence>
<proteinExistence type="inferred from homology"/>
<dbReference type="PANTHER" id="PTHR33365">
    <property type="entry name" value="YALI0B05434P"/>
    <property type="match status" value="1"/>
</dbReference>
<accession>A0AAV9V576</accession>
<dbReference type="EMBL" id="JAVHNQ010000002">
    <property type="protein sequence ID" value="KAK6354997.1"/>
    <property type="molecule type" value="Genomic_DNA"/>
</dbReference>
<dbReference type="Proteomes" id="UP001375240">
    <property type="component" value="Unassembled WGS sequence"/>
</dbReference>
<dbReference type="PANTHER" id="PTHR33365:SF14">
    <property type="entry name" value="TAT PATHWAY SIGNAL SEQUENCE"/>
    <property type="match status" value="1"/>
</dbReference>
<dbReference type="GO" id="GO:0043386">
    <property type="term" value="P:mycotoxin biosynthetic process"/>
    <property type="evidence" value="ECO:0007669"/>
    <property type="project" value="InterPro"/>
</dbReference>
<protein>
    <recommendedName>
        <fullName evidence="4">Tat pathway signal sequence</fullName>
    </recommendedName>
</protein>
<organism evidence="2 3">
    <name type="scientific">Orbilia brochopaga</name>
    <dbReference type="NCBI Taxonomy" id="3140254"/>
    <lineage>
        <taxon>Eukaryota</taxon>
        <taxon>Fungi</taxon>
        <taxon>Dikarya</taxon>
        <taxon>Ascomycota</taxon>
        <taxon>Pezizomycotina</taxon>
        <taxon>Orbiliomycetes</taxon>
        <taxon>Orbiliales</taxon>
        <taxon>Orbiliaceae</taxon>
        <taxon>Orbilia</taxon>
    </lineage>
</organism>
<comment type="similarity">
    <text evidence="1">Belongs to the ustYa family.</text>
</comment>
<evidence type="ECO:0000313" key="3">
    <source>
        <dbReference type="Proteomes" id="UP001375240"/>
    </source>
</evidence>
<dbReference type="AlphaFoldDB" id="A0AAV9V576"/>
<gene>
    <name evidence="2" type="ORF">TWF696_004124</name>
</gene>
<evidence type="ECO:0000256" key="1">
    <source>
        <dbReference type="ARBA" id="ARBA00035112"/>
    </source>
</evidence>
<keyword evidence="3" id="KW-1185">Reference proteome</keyword>
<comment type="caution">
    <text evidence="2">The sequence shown here is derived from an EMBL/GenBank/DDBJ whole genome shotgun (WGS) entry which is preliminary data.</text>
</comment>
<dbReference type="InterPro" id="IPR021765">
    <property type="entry name" value="UstYa-like"/>
</dbReference>
<name>A0AAV9V576_9PEZI</name>